<dbReference type="EMBL" id="CAJPDS010000008">
    <property type="protein sequence ID" value="CAF9910204.1"/>
    <property type="molecule type" value="Genomic_DNA"/>
</dbReference>
<accession>A0A8H3EPC4</accession>
<dbReference type="AlphaFoldDB" id="A0A8H3EPC4"/>
<name>A0A8H3EPC4_9LECA</name>
<reference evidence="2" key="1">
    <citation type="submission" date="2021-03" db="EMBL/GenBank/DDBJ databases">
        <authorList>
            <person name="Tagirdzhanova G."/>
        </authorList>
    </citation>
    <scope>NUCLEOTIDE SEQUENCE</scope>
</reference>
<feature type="compositionally biased region" description="Acidic residues" evidence="1">
    <location>
        <begin position="311"/>
        <end position="324"/>
    </location>
</feature>
<keyword evidence="3" id="KW-1185">Reference proteome</keyword>
<gene>
    <name evidence="2" type="ORF">HETSPECPRED_009651</name>
</gene>
<sequence>MREFSNGIKSCLDFYLVYTSPFLIAFDLPAPESTPKRNNKNTKMASVPPSPLTEMLQDQDITQAFNSLIAQGLDLLDQPTDTETLFSSETSFDSLMAQDFDPFAQFIEDPEILSSNSTSSAIPTSFFPLTPEAIPSSPSLPALDLYSIKASICHHHIRYANTLPWSGSCLDFDTRYCDACRERERLVVDTVALNPAAGMDMSDLDAEMEMGAQDAGFEEAEGRGVESLIAELLPRFCAEGFAESPLGMMEGESLVEEEFDGQTVTLRSDLSGENAFEEDSSEGSSTDYQYLSSDSESGSALIGEAGRDNLSDNEGDDEADDELMSPDIGVSFPKEHFLVGEEFGL</sequence>
<comment type="caution">
    <text evidence="2">The sequence shown here is derived from an EMBL/GenBank/DDBJ whole genome shotgun (WGS) entry which is preliminary data.</text>
</comment>
<proteinExistence type="predicted"/>
<evidence type="ECO:0000313" key="2">
    <source>
        <dbReference type="EMBL" id="CAF9910204.1"/>
    </source>
</evidence>
<feature type="region of interest" description="Disordered" evidence="1">
    <location>
        <begin position="272"/>
        <end position="331"/>
    </location>
</feature>
<dbReference type="OrthoDB" id="5366952at2759"/>
<dbReference type="Proteomes" id="UP000664521">
    <property type="component" value="Unassembled WGS sequence"/>
</dbReference>
<evidence type="ECO:0000313" key="3">
    <source>
        <dbReference type="Proteomes" id="UP000664521"/>
    </source>
</evidence>
<organism evidence="2 3">
    <name type="scientific">Heterodermia speciosa</name>
    <dbReference type="NCBI Taxonomy" id="116794"/>
    <lineage>
        <taxon>Eukaryota</taxon>
        <taxon>Fungi</taxon>
        <taxon>Dikarya</taxon>
        <taxon>Ascomycota</taxon>
        <taxon>Pezizomycotina</taxon>
        <taxon>Lecanoromycetes</taxon>
        <taxon>OSLEUM clade</taxon>
        <taxon>Lecanoromycetidae</taxon>
        <taxon>Caliciales</taxon>
        <taxon>Physciaceae</taxon>
        <taxon>Heterodermia</taxon>
    </lineage>
</organism>
<feature type="compositionally biased region" description="Polar residues" evidence="1">
    <location>
        <begin position="282"/>
        <end position="298"/>
    </location>
</feature>
<protein>
    <submittedName>
        <fullName evidence="2">Uncharacterized protein</fullName>
    </submittedName>
</protein>
<evidence type="ECO:0000256" key="1">
    <source>
        <dbReference type="SAM" id="MobiDB-lite"/>
    </source>
</evidence>